<evidence type="ECO:0000256" key="13">
    <source>
        <dbReference type="PROSITE-ProRule" id="PRU10141"/>
    </source>
</evidence>
<dbReference type="CDD" id="cd05584">
    <property type="entry name" value="STKc_p70S6K"/>
    <property type="match status" value="1"/>
</dbReference>
<dbReference type="SMART" id="SM00133">
    <property type="entry name" value="S_TK_X"/>
    <property type="match status" value="1"/>
</dbReference>
<evidence type="ECO:0000256" key="10">
    <source>
        <dbReference type="PIRNR" id="PIRNR000605"/>
    </source>
</evidence>
<dbReference type="Pfam" id="PF00433">
    <property type="entry name" value="Pkinase_C"/>
    <property type="match status" value="1"/>
</dbReference>
<dbReference type="PROSITE" id="PS50011">
    <property type="entry name" value="PROTEIN_KINASE_DOM"/>
    <property type="match status" value="1"/>
</dbReference>
<name>A0A665T4N3_ECHNA</name>
<comment type="similarity">
    <text evidence="1 10">Belongs to the protein kinase superfamily. AGC Ser/Thr protein kinase family. S6 kinase subfamily.</text>
</comment>
<dbReference type="SUPFAM" id="SSF56112">
    <property type="entry name" value="Protein kinase-like (PK-like)"/>
    <property type="match status" value="1"/>
</dbReference>
<dbReference type="Gene3D" id="3.30.200.20">
    <property type="entry name" value="Phosphorylase Kinase, domain 1"/>
    <property type="match status" value="1"/>
</dbReference>
<dbReference type="PIRSF" id="PIRSF000605">
    <property type="entry name" value="Ribsml_S6_kin_1"/>
    <property type="match status" value="1"/>
</dbReference>
<comment type="catalytic activity">
    <reaction evidence="9 10">
        <text>L-seryl-[protein] + ATP = O-phospho-L-seryl-[protein] + ADP + H(+)</text>
        <dbReference type="Rhea" id="RHEA:17989"/>
        <dbReference type="Rhea" id="RHEA-COMP:9863"/>
        <dbReference type="Rhea" id="RHEA-COMP:11604"/>
        <dbReference type="ChEBI" id="CHEBI:15378"/>
        <dbReference type="ChEBI" id="CHEBI:29999"/>
        <dbReference type="ChEBI" id="CHEBI:30616"/>
        <dbReference type="ChEBI" id="CHEBI:83421"/>
        <dbReference type="ChEBI" id="CHEBI:456216"/>
        <dbReference type="EC" id="2.7.11.1"/>
    </reaction>
</comment>
<accession>A0A665T4N3</accession>
<protein>
    <recommendedName>
        <fullName evidence="10">Ribosomal protein S6 kinase</fullName>
        <ecNumber evidence="10">2.7.11.1</ecNumber>
    </recommendedName>
</protein>
<evidence type="ECO:0000256" key="9">
    <source>
        <dbReference type="ARBA" id="ARBA00048679"/>
    </source>
</evidence>
<keyword evidence="6 10" id="KW-0418">Kinase</keyword>
<comment type="catalytic activity">
    <reaction evidence="8 10">
        <text>L-threonyl-[protein] + ATP = O-phospho-L-threonyl-[protein] + ADP + H(+)</text>
        <dbReference type="Rhea" id="RHEA:46608"/>
        <dbReference type="Rhea" id="RHEA-COMP:11060"/>
        <dbReference type="Rhea" id="RHEA-COMP:11605"/>
        <dbReference type="ChEBI" id="CHEBI:15378"/>
        <dbReference type="ChEBI" id="CHEBI:30013"/>
        <dbReference type="ChEBI" id="CHEBI:30616"/>
        <dbReference type="ChEBI" id="CHEBI:61977"/>
        <dbReference type="ChEBI" id="CHEBI:456216"/>
        <dbReference type="EC" id="2.7.11.1"/>
    </reaction>
</comment>
<keyword evidence="18" id="KW-1185">Reference proteome</keyword>
<feature type="binding site" evidence="12">
    <location>
        <begin position="71"/>
        <end position="79"/>
    </location>
    <ligand>
        <name>ATP</name>
        <dbReference type="ChEBI" id="CHEBI:30616"/>
    </ligand>
</feature>
<dbReference type="PROSITE" id="PS51285">
    <property type="entry name" value="AGC_KINASE_CTER"/>
    <property type="match status" value="1"/>
</dbReference>
<evidence type="ECO:0000256" key="2">
    <source>
        <dbReference type="ARBA" id="ARBA00022527"/>
    </source>
</evidence>
<dbReference type="InterPro" id="IPR017441">
    <property type="entry name" value="Protein_kinase_ATP_BS"/>
</dbReference>
<feature type="active site" description="Proton acceptor" evidence="11">
    <location>
        <position position="201"/>
    </location>
</feature>
<dbReference type="InParanoid" id="A0A665T4N3"/>
<dbReference type="InterPro" id="IPR016238">
    <property type="entry name" value="Ribosomal_S6_kinase"/>
</dbReference>
<evidence type="ECO:0000259" key="15">
    <source>
        <dbReference type="PROSITE" id="PS50011"/>
    </source>
</evidence>
<reference evidence="17" key="2">
    <citation type="submission" date="2025-08" db="UniProtKB">
        <authorList>
            <consortium name="Ensembl"/>
        </authorList>
    </citation>
    <scope>IDENTIFICATION</scope>
</reference>
<dbReference type="GO" id="GO:0004674">
    <property type="term" value="F:protein serine/threonine kinase activity"/>
    <property type="evidence" value="ECO:0007669"/>
    <property type="project" value="UniProtKB-KW"/>
</dbReference>
<dbReference type="GO" id="GO:0005524">
    <property type="term" value="F:ATP binding"/>
    <property type="evidence" value="ECO:0007669"/>
    <property type="project" value="UniProtKB-UniRule"/>
</dbReference>
<dbReference type="PROSITE" id="PS00108">
    <property type="entry name" value="PROTEIN_KINASE_ST"/>
    <property type="match status" value="1"/>
</dbReference>
<reference evidence="17" key="1">
    <citation type="submission" date="2021-04" db="EMBL/GenBank/DDBJ databases">
        <authorList>
            <consortium name="Wellcome Sanger Institute Data Sharing"/>
        </authorList>
    </citation>
    <scope>NUCLEOTIDE SEQUENCE [LARGE SCALE GENOMIC DNA]</scope>
</reference>
<dbReference type="Gene3D" id="1.10.510.10">
    <property type="entry name" value="Transferase(Phosphotransferase) domain 1"/>
    <property type="match status" value="1"/>
</dbReference>
<evidence type="ECO:0000256" key="14">
    <source>
        <dbReference type="SAM" id="MobiDB-lite"/>
    </source>
</evidence>
<feature type="domain" description="Protein kinase" evidence="15">
    <location>
        <begin position="65"/>
        <end position="335"/>
    </location>
</feature>
<keyword evidence="4 10" id="KW-0808">Transferase</keyword>
<evidence type="ECO:0000256" key="7">
    <source>
        <dbReference type="ARBA" id="ARBA00022840"/>
    </source>
</evidence>
<gene>
    <name evidence="17" type="primary">rps6kb1b</name>
</gene>
<proteinExistence type="inferred from homology"/>
<keyword evidence="3" id="KW-0597">Phosphoprotein</keyword>
<reference evidence="17" key="3">
    <citation type="submission" date="2025-09" db="UniProtKB">
        <authorList>
            <consortium name="Ensembl"/>
        </authorList>
    </citation>
    <scope>IDENTIFICATION</scope>
</reference>
<dbReference type="GO" id="GO:0007165">
    <property type="term" value="P:signal transduction"/>
    <property type="evidence" value="ECO:0007669"/>
    <property type="project" value="InterPro"/>
</dbReference>
<evidence type="ECO:0000256" key="6">
    <source>
        <dbReference type="ARBA" id="ARBA00022777"/>
    </source>
</evidence>
<dbReference type="Proteomes" id="UP000472264">
    <property type="component" value="Chromosome 13"/>
</dbReference>
<evidence type="ECO:0000256" key="3">
    <source>
        <dbReference type="ARBA" id="ARBA00022553"/>
    </source>
</evidence>
<evidence type="ECO:0000313" key="17">
    <source>
        <dbReference type="Ensembl" id="ENSENLP00000004574.1"/>
    </source>
</evidence>
<dbReference type="SMART" id="SM00220">
    <property type="entry name" value="S_TKc"/>
    <property type="match status" value="1"/>
</dbReference>
<dbReference type="PANTHER" id="PTHR24351">
    <property type="entry name" value="RIBOSOMAL PROTEIN S6 KINASE"/>
    <property type="match status" value="1"/>
</dbReference>
<dbReference type="AlphaFoldDB" id="A0A665T4N3"/>
<dbReference type="PROSITE" id="PS00107">
    <property type="entry name" value="PROTEIN_KINASE_ATP"/>
    <property type="match status" value="1"/>
</dbReference>
<dbReference type="FunFam" id="1.10.510.10:FF:000092">
    <property type="entry name" value="Ribosomal protein S6 kinase"/>
    <property type="match status" value="1"/>
</dbReference>
<evidence type="ECO:0000256" key="4">
    <source>
        <dbReference type="ARBA" id="ARBA00022679"/>
    </source>
</evidence>
<evidence type="ECO:0000256" key="5">
    <source>
        <dbReference type="ARBA" id="ARBA00022741"/>
    </source>
</evidence>
<keyword evidence="7 10" id="KW-0067">ATP-binding</keyword>
<evidence type="ECO:0000256" key="8">
    <source>
        <dbReference type="ARBA" id="ARBA00047899"/>
    </source>
</evidence>
<feature type="compositionally biased region" description="Polar residues" evidence="14">
    <location>
        <begin position="447"/>
        <end position="460"/>
    </location>
</feature>
<organism evidence="17 18">
    <name type="scientific">Echeneis naucrates</name>
    <name type="common">Live sharksucker</name>
    <dbReference type="NCBI Taxonomy" id="173247"/>
    <lineage>
        <taxon>Eukaryota</taxon>
        <taxon>Metazoa</taxon>
        <taxon>Chordata</taxon>
        <taxon>Craniata</taxon>
        <taxon>Vertebrata</taxon>
        <taxon>Euteleostomi</taxon>
        <taxon>Actinopterygii</taxon>
        <taxon>Neopterygii</taxon>
        <taxon>Teleostei</taxon>
        <taxon>Neoteleostei</taxon>
        <taxon>Acanthomorphata</taxon>
        <taxon>Carangaria</taxon>
        <taxon>Carangiformes</taxon>
        <taxon>Echeneidae</taxon>
        <taxon>Echeneis</taxon>
    </lineage>
</organism>
<sequence>MAGVFDIDLDQPEENVSDDENEEVQISDIMDQCTGFEFNMDECEKIEISENNVNQGTENIRPECFELLRVLGKGGYGKVFQVRKVVGAASGKIFAMKVLKKAMIVRNAKDTAHTKAERNILEEVKHPFIVDLIYAFQTGGKLYLILEYLSGHKCSPVQVENFSCSWSGRASSWRTQPGDFYLAEISMALGHLHQKGIIYRDLKPENIMLNSQGHVKLTDFGLCKESIHDGTVTHTFCGTIEYMAPEILMRSGHNRAVDWWSLGALMYDMLTGAPPFTGENRKKTIDKILKCKLSLPPYLTQEARDLLKRLLKRNASSRLGAGAGDATEVQAHPFFRLINWEDLLARKVEPPFKPFLQSAEDVSQFDSKFTSQTPVDSPDDSTLSESANQAFLGFTYVAPSVLENIKEKFSYEPKIRSPRRIMGSPRTPLSPVKFSGGDCWPRSPLLTSGGPSVLRSSQDQAMEVPTPEQMDVTSSSEASAPLPIRQPAGVNLAQMKQQAYPVVAKRPEHLRMNL</sequence>
<dbReference type="InterPro" id="IPR017892">
    <property type="entry name" value="Pkinase_C"/>
</dbReference>
<dbReference type="InterPro" id="IPR000719">
    <property type="entry name" value="Prot_kinase_dom"/>
</dbReference>
<dbReference type="FunFam" id="3.30.200.20:FF:000686">
    <property type="entry name" value="Ribosomal protein S6 kinase"/>
    <property type="match status" value="1"/>
</dbReference>
<dbReference type="Ensembl" id="ENSENLT00000004821.1">
    <property type="protein sequence ID" value="ENSENLP00000004574.1"/>
    <property type="gene ID" value="ENSENLG00000002064.1"/>
</dbReference>
<feature type="region of interest" description="Disordered" evidence="14">
    <location>
        <begin position="447"/>
        <end position="480"/>
    </location>
</feature>
<feature type="binding site" evidence="12 13">
    <location>
        <position position="97"/>
    </location>
    <ligand>
        <name>ATP</name>
        <dbReference type="ChEBI" id="CHEBI:30616"/>
    </ligand>
</feature>
<dbReference type="InterPro" id="IPR000961">
    <property type="entry name" value="AGC-kinase_C"/>
</dbReference>
<dbReference type="InterPro" id="IPR011009">
    <property type="entry name" value="Kinase-like_dom_sf"/>
</dbReference>
<keyword evidence="2 10" id="KW-0723">Serine/threonine-protein kinase</keyword>
<evidence type="ECO:0000313" key="18">
    <source>
        <dbReference type="Proteomes" id="UP000472264"/>
    </source>
</evidence>
<dbReference type="Pfam" id="PF00069">
    <property type="entry name" value="Pkinase"/>
    <property type="match status" value="1"/>
</dbReference>
<keyword evidence="5 10" id="KW-0547">Nucleotide-binding</keyword>
<evidence type="ECO:0000256" key="12">
    <source>
        <dbReference type="PIRSR" id="PIRSR000605-51"/>
    </source>
</evidence>
<evidence type="ECO:0000256" key="1">
    <source>
        <dbReference type="ARBA" id="ARBA00009804"/>
    </source>
</evidence>
<evidence type="ECO:0000259" key="16">
    <source>
        <dbReference type="PROSITE" id="PS51285"/>
    </source>
</evidence>
<feature type="domain" description="AGC-kinase C-terminal" evidence="16">
    <location>
        <begin position="336"/>
        <end position="406"/>
    </location>
</feature>
<dbReference type="InterPro" id="IPR008271">
    <property type="entry name" value="Ser/Thr_kinase_AS"/>
</dbReference>
<dbReference type="EC" id="2.7.11.1" evidence="10"/>
<evidence type="ECO:0000256" key="11">
    <source>
        <dbReference type="PIRSR" id="PIRSR000605-50"/>
    </source>
</evidence>